<evidence type="ECO:0000313" key="3">
    <source>
        <dbReference type="Proteomes" id="UP001497516"/>
    </source>
</evidence>
<protein>
    <submittedName>
        <fullName evidence="2">Uncharacterized protein</fullName>
    </submittedName>
</protein>
<evidence type="ECO:0000313" key="2">
    <source>
        <dbReference type="EMBL" id="CAL1369057.1"/>
    </source>
</evidence>
<accession>A0AAV2D713</accession>
<feature type="region of interest" description="Disordered" evidence="1">
    <location>
        <begin position="190"/>
        <end position="220"/>
    </location>
</feature>
<dbReference type="AlphaFoldDB" id="A0AAV2D713"/>
<proteinExistence type="predicted"/>
<keyword evidence="3" id="KW-1185">Reference proteome</keyword>
<dbReference type="Proteomes" id="UP001497516">
    <property type="component" value="Chromosome 2"/>
</dbReference>
<reference evidence="2 3" key="1">
    <citation type="submission" date="2024-04" db="EMBL/GenBank/DDBJ databases">
        <authorList>
            <person name="Fracassetti M."/>
        </authorList>
    </citation>
    <scope>NUCLEOTIDE SEQUENCE [LARGE SCALE GENOMIC DNA]</scope>
</reference>
<feature type="compositionally biased region" description="Basic and acidic residues" evidence="1">
    <location>
        <begin position="201"/>
        <end position="216"/>
    </location>
</feature>
<organism evidence="2 3">
    <name type="scientific">Linum trigynum</name>
    <dbReference type="NCBI Taxonomy" id="586398"/>
    <lineage>
        <taxon>Eukaryota</taxon>
        <taxon>Viridiplantae</taxon>
        <taxon>Streptophyta</taxon>
        <taxon>Embryophyta</taxon>
        <taxon>Tracheophyta</taxon>
        <taxon>Spermatophyta</taxon>
        <taxon>Magnoliopsida</taxon>
        <taxon>eudicotyledons</taxon>
        <taxon>Gunneridae</taxon>
        <taxon>Pentapetalae</taxon>
        <taxon>rosids</taxon>
        <taxon>fabids</taxon>
        <taxon>Malpighiales</taxon>
        <taxon>Linaceae</taxon>
        <taxon>Linum</taxon>
    </lineage>
</organism>
<evidence type="ECO:0000256" key="1">
    <source>
        <dbReference type="SAM" id="MobiDB-lite"/>
    </source>
</evidence>
<sequence>MKETSTPEEQVIFIVNARGNKPYSNTYNRGCLNHTNFAWSSPTNPRPLVSKVRQETINLIRLHPTKASVPKLELPTTIPSTRRSRVPTTTTTTDKFAKLEDLLTIFMSTSSQKFEKIEQFMDVTTLKFTSVEAGLRSHQASLWNLEVQIDNLVRILTERPRGALPSQTVANTKDQNVGLNAIQLRSGKVTPEAMRRKTLHPRVEKEKPQEKREEWRGRHRQRDLQWLSTRHPYLFPRGCTTKN</sequence>
<dbReference type="EMBL" id="OZ034815">
    <property type="protein sequence ID" value="CAL1369057.1"/>
    <property type="molecule type" value="Genomic_DNA"/>
</dbReference>
<gene>
    <name evidence="2" type="ORF">LTRI10_LOCUS11868</name>
</gene>
<name>A0AAV2D713_9ROSI</name>